<protein>
    <submittedName>
        <fullName evidence="1">Uncharacterized protein</fullName>
    </submittedName>
</protein>
<keyword evidence="2" id="KW-1185">Reference proteome</keyword>
<name>A0A9D4IDA5_DREPO</name>
<dbReference type="Proteomes" id="UP000828390">
    <property type="component" value="Unassembled WGS sequence"/>
</dbReference>
<sequence>MVRINIYSSLDGYILSDFYSIRASARVCAASSCLCPKCSSNLLEVNRFCPELIHHYSLIL</sequence>
<dbReference type="AlphaFoldDB" id="A0A9D4IDA5"/>
<comment type="caution">
    <text evidence="1">The sequence shown here is derived from an EMBL/GenBank/DDBJ whole genome shotgun (WGS) entry which is preliminary data.</text>
</comment>
<proteinExistence type="predicted"/>
<gene>
    <name evidence="1" type="ORF">DPMN_172398</name>
</gene>
<evidence type="ECO:0000313" key="2">
    <source>
        <dbReference type="Proteomes" id="UP000828390"/>
    </source>
</evidence>
<reference evidence="1" key="2">
    <citation type="submission" date="2020-11" db="EMBL/GenBank/DDBJ databases">
        <authorList>
            <person name="McCartney M.A."/>
            <person name="Auch B."/>
            <person name="Kono T."/>
            <person name="Mallez S."/>
            <person name="Becker A."/>
            <person name="Gohl D.M."/>
            <person name="Silverstein K.A.T."/>
            <person name="Koren S."/>
            <person name="Bechman K.B."/>
            <person name="Herman A."/>
            <person name="Abrahante J.E."/>
            <person name="Garbe J."/>
        </authorList>
    </citation>
    <scope>NUCLEOTIDE SEQUENCE</scope>
    <source>
        <strain evidence="1">Duluth1</strain>
        <tissue evidence="1">Whole animal</tissue>
    </source>
</reference>
<reference evidence="1" key="1">
    <citation type="journal article" date="2019" name="bioRxiv">
        <title>The Genome of the Zebra Mussel, Dreissena polymorpha: A Resource for Invasive Species Research.</title>
        <authorList>
            <person name="McCartney M.A."/>
            <person name="Auch B."/>
            <person name="Kono T."/>
            <person name="Mallez S."/>
            <person name="Zhang Y."/>
            <person name="Obille A."/>
            <person name="Becker A."/>
            <person name="Abrahante J.E."/>
            <person name="Garbe J."/>
            <person name="Badalamenti J.P."/>
            <person name="Herman A."/>
            <person name="Mangelson H."/>
            <person name="Liachko I."/>
            <person name="Sullivan S."/>
            <person name="Sone E.D."/>
            <person name="Koren S."/>
            <person name="Silverstein K.A.T."/>
            <person name="Beckman K.B."/>
            <person name="Gohl D.M."/>
        </authorList>
    </citation>
    <scope>NUCLEOTIDE SEQUENCE</scope>
    <source>
        <strain evidence="1">Duluth1</strain>
        <tissue evidence="1">Whole animal</tissue>
    </source>
</reference>
<organism evidence="1 2">
    <name type="scientific">Dreissena polymorpha</name>
    <name type="common">Zebra mussel</name>
    <name type="synonym">Mytilus polymorpha</name>
    <dbReference type="NCBI Taxonomy" id="45954"/>
    <lineage>
        <taxon>Eukaryota</taxon>
        <taxon>Metazoa</taxon>
        <taxon>Spiralia</taxon>
        <taxon>Lophotrochozoa</taxon>
        <taxon>Mollusca</taxon>
        <taxon>Bivalvia</taxon>
        <taxon>Autobranchia</taxon>
        <taxon>Heteroconchia</taxon>
        <taxon>Euheterodonta</taxon>
        <taxon>Imparidentia</taxon>
        <taxon>Neoheterodontei</taxon>
        <taxon>Myida</taxon>
        <taxon>Dreissenoidea</taxon>
        <taxon>Dreissenidae</taxon>
        <taxon>Dreissena</taxon>
    </lineage>
</organism>
<evidence type="ECO:0000313" key="1">
    <source>
        <dbReference type="EMBL" id="KAH3771096.1"/>
    </source>
</evidence>
<dbReference type="EMBL" id="JAIWYP010000009">
    <property type="protein sequence ID" value="KAH3771096.1"/>
    <property type="molecule type" value="Genomic_DNA"/>
</dbReference>
<accession>A0A9D4IDA5</accession>